<name>A0A9N9EUH7_9GLOM</name>
<comment type="subcellular location">
    <subcellularLocation>
        <location evidence="1 11">Nucleus</location>
    </subcellularLocation>
</comment>
<dbReference type="InterPro" id="IPR009401">
    <property type="entry name" value="Med13_C"/>
</dbReference>
<feature type="compositionally biased region" description="Low complexity" evidence="12">
    <location>
        <begin position="408"/>
        <end position="420"/>
    </location>
</feature>
<dbReference type="AlphaFoldDB" id="A0A9N9EUH7"/>
<evidence type="ECO:0000256" key="10">
    <source>
        <dbReference type="ARBA" id="ARBA00032008"/>
    </source>
</evidence>
<evidence type="ECO:0000256" key="2">
    <source>
        <dbReference type="ARBA" id="ARBA00009354"/>
    </source>
</evidence>
<evidence type="ECO:0000256" key="8">
    <source>
        <dbReference type="ARBA" id="ARBA00023242"/>
    </source>
</evidence>
<feature type="compositionally biased region" description="Polar residues" evidence="12">
    <location>
        <begin position="196"/>
        <end position="222"/>
    </location>
</feature>
<dbReference type="InterPro" id="IPR051139">
    <property type="entry name" value="Mediator_complx_sub13"/>
</dbReference>
<dbReference type="InterPro" id="IPR041285">
    <property type="entry name" value="MID_MedPIWI"/>
</dbReference>
<evidence type="ECO:0000256" key="5">
    <source>
        <dbReference type="ARBA" id="ARBA00023015"/>
    </source>
</evidence>
<dbReference type="Proteomes" id="UP000789342">
    <property type="component" value="Unassembled WGS sequence"/>
</dbReference>
<comment type="similarity">
    <text evidence="2 11">Belongs to the Mediator complex subunit 13 family.</text>
</comment>
<keyword evidence="6 11" id="KW-0010">Activator</keyword>
<evidence type="ECO:0000313" key="16">
    <source>
        <dbReference type="Proteomes" id="UP000789342"/>
    </source>
</evidence>
<evidence type="ECO:0000256" key="7">
    <source>
        <dbReference type="ARBA" id="ARBA00023163"/>
    </source>
</evidence>
<evidence type="ECO:0000256" key="4">
    <source>
        <dbReference type="ARBA" id="ARBA00022491"/>
    </source>
</evidence>
<gene>
    <name evidence="15" type="ORF">AMORRO_LOCUS11834</name>
</gene>
<dbReference type="PANTHER" id="PTHR48249:SF3">
    <property type="entry name" value="MEDIATOR OF RNA POLYMERASE II TRANSCRIPTION SUBUNIT 13"/>
    <property type="match status" value="1"/>
</dbReference>
<comment type="subunit">
    <text evidence="11">Component of the SRB8-11 complex, which itself associates with the Mediator complex.</text>
</comment>
<evidence type="ECO:0000256" key="1">
    <source>
        <dbReference type="ARBA" id="ARBA00004123"/>
    </source>
</evidence>
<dbReference type="GO" id="GO:0016592">
    <property type="term" value="C:mediator complex"/>
    <property type="evidence" value="ECO:0007669"/>
    <property type="project" value="InterPro"/>
</dbReference>
<feature type="domain" description="MID" evidence="14">
    <location>
        <begin position="645"/>
        <end position="815"/>
    </location>
</feature>
<feature type="non-terminal residue" evidence="15">
    <location>
        <position position="967"/>
    </location>
</feature>
<evidence type="ECO:0000259" key="14">
    <source>
        <dbReference type="Pfam" id="PF18296"/>
    </source>
</evidence>
<dbReference type="GO" id="GO:0003713">
    <property type="term" value="F:transcription coactivator activity"/>
    <property type="evidence" value="ECO:0007669"/>
    <property type="project" value="TreeGrafter"/>
</dbReference>
<keyword evidence="16" id="KW-1185">Reference proteome</keyword>
<accession>A0A9N9EUH7</accession>
<evidence type="ECO:0000313" key="15">
    <source>
        <dbReference type="EMBL" id="CAG8695576.1"/>
    </source>
</evidence>
<dbReference type="EMBL" id="CAJVPV010016000">
    <property type="protein sequence ID" value="CAG8695576.1"/>
    <property type="molecule type" value="Genomic_DNA"/>
</dbReference>
<dbReference type="GO" id="GO:0045944">
    <property type="term" value="P:positive regulation of transcription by RNA polymerase II"/>
    <property type="evidence" value="ECO:0007669"/>
    <property type="project" value="TreeGrafter"/>
</dbReference>
<keyword evidence="7 11" id="KW-0804">Transcription</keyword>
<proteinExistence type="inferred from homology"/>
<dbReference type="OrthoDB" id="103819at2759"/>
<organism evidence="15 16">
    <name type="scientific">Acaulospora morrowiae</name>
    <dbReference type="NCBI Taxonomy" id="94023"/>
    <lineage>
        <taxon>Eukaryota</taxon>
        <taxon>Fungi</taxon>
        <taxon>Fungi incertae sedis</taxon>
        <taxon>Mucoromycota</taxon>
        <taxon>Glomeromycotina</taxon>
        <taxon>Glomeromycetes</taxon>
        <taxon>Diversisporales</taxon>
        <taxon>Acaulosporaceae</taxon>
        <taxon>Acaulospora</taxon>
    </lineage>
</organism>
<keyword evidence="4 11" id="KW-0678">Repressor</keyword>
<evidence type="ECO:0000256" key="9">
    <source>
        <dbReference type="ARBA" id="ARBA00025661"/>
    </source>
</evidence>
<feature type="non-terminal residue" evidence="15">
    <location>
        <position position="1"/>
    </location>
</feature>
<protein>
    <recommendedName>
        <fullName evidence="3 11">Mediator of RNA polymerase II transcription subunit 13</fullName>
    </recommendedName>
    <alternativeName>
        <fullName evidence="10 11">Mediator complex subunit 13</fullName>
    </alternativeName>
</protein>
<dbReference type="Pfam" id="PF06333">
    <property type="entry name" value="Med13_C"/>
    <property type="match status" value="1"/>
</dbReference>
<dbReference type="PANTHER" id="PTHR48249">
    <property type="entry name" value="MEDIATOR OF RNA POLYMERASE II TRANSCRIPTION SUBUNIT 13"/>
    <property type="match status" value="1"/>
</dbReference>
<comment type="caution">
    <text evidence="15">The sequence shown here is derived from an EMBL/GenBank/DDBJ whole genome shotgun (WGS) entry which is preliminary data.</text>
</comment>
<keyword evidence="5 11" id="KW-0805">Transcription regulation</keyword>
<evidence type="ECO:0000256" key="3">
    <source>
        <dbReference type="ARBA" id="ARBA00019618"/>
    </source>
</evidence>
<dbReference type="Pfam" id="PF18296">
    <property type="entry name" value="MID_MedPIWI"/>
    <property type="match status" value="1"/>
</dbReference>
<feature type="region of interest" description="Disordered" evidence="12">
    <location>
        <begin position="196"/>
        <end position="253"/>
    </location>
</feature>
<evidence type="ECO:0000256" key="12">
    <source>
        <dbReference type="SAM" id="MobiDB-lite"/>
    </source>
</evidence>
<evidence type="ECO:0000259" key="13">
    <source>
        <dbReference type="Pfam" id="PF06333"/>
    </source>
</evidence>
<feature type="compositionally biased region" description="Basic residues" evidence="12">
    <location>
        <begin position="385"/>
        <end position="394"/>
    </location>
</feature>
<sequence length="967" mass="109063">SSQKVYESILCCKYNVHLASTNLVVQPIVKYQSVRPLEPSDMESLDNTQAVLAPSGLKAKLLSIKRYSDEDVSVILSEFKTFFNIDTVKKSEADSSYLPPLVQVSITHETMTREFPYPSQCIYIVTEGNISYHRGIQDFGMGPVLWENLGDSFTNSTLSKERYLVNNKSNIVDWWNYNDPLREIVIMQRHLQDLSASSPVGPETTMTPNTPGMINGPSSASSPGHPLTPASRSKKRPMGETKAYPSPPDVIQPTSTEAVMSSAISEDLIPMTDEMMGIIETDYETQEYDDFIELNEEVTEDDFKNFDATSSSTDHDFVELFNSCSRTSVIISNRTYFYPVHDHVDEKKYLQGGKFYQPHSRKKRKRGKLVYIYGPDKPSPLPGSKKQKGAKKLIVKKEISDESEESSDYSSDSGSSTSSESDYDGDASMDQNNQSTIIESNYGSDVAASVNSRNLEFINAGRLTMIFDLNDLHGRRQLRIVNESESKESSETALKCLSEQIVLGSYPFGVGTSGEGESTHELLESHRCLMEKLSGELPTASVLPFEMGKVITDCKATLDSISNRFPKSQGHLDLSVNGPLTVQKYYNLDGNQDREMKDVEESGLNFQEFSTPDIIASSNDLLIETSPEIVKFWDIHKLTPYDGAKNVKYFVLYPESDHLRHYVEYFIDELRVQYEHLCALGTHEPVTMGSYTRGLVPIPLKVPSPNESTLALQIHSYENACERLGKLLIKFVEKLEDNCLVIYLVNPWSHLSSNFDIFMCFSKLHQSLIKNNSNSKFIYPQVIPIDHILKFGKTSGGLFKSKSLLKELAFTVYTKSLNYRAPFILPKPSIVSVNFRWTKKSSSVKDLIIYDTVLQMSYGYSFDHRRLFIVWVDMQGKHVGSDAIPTITLSSAIKRPIPKRTLFTDVWNRTLNFSQRVMGGCRKTIITKLGIMTKEEKDLWLEITEKKIPILAINIESSLSIDPTTIK</sequence>
<keyword evidence="8 11" id="KW-0539">Nucleus</keyword>
<feature type="domain" description="Mediator complex subunit Med13 C-terminal" evidence="13">
    <location>
        <begin position="819"/>
        <end position="965"/>
    </location>
</feature>
<comment type="function">
    <text evidence="9 11">Component of the SRB8-11 complex. The SRB8-11 complex is a regulatory module of the Mediator complex which is itself involved in regulation of basal and activated RNA polymerase II-dependent transcription. The SRB8-11 complex may be involved in the transcriptional repression of a subset of genes regulated by Mediator. It may inhibit the association of the Mediator complex with RNA polymerase II to form the holoenzyme complex.</text>
</comment>
<feature type="region of interest" description="Disordered" evidence="12">
    <location>
        <begin position="373"/>
        <end position="431"/>
    </location>
</feature>
<evidence type="ECO:0000256" key="11">
    <source>
        <dbReference type="RuleBase" id="RU364134"/>
    </source>
</evidence>
<evidence type="ECO:0000256" key="6">
    <source>
        <dbReference type="ARBA" id="ARBA00023159"/>
    </source>
</evidence>
<reference evidence="15" key="1">
    <citation type="submission" date="2021-06" db="EMBL/GenBank/DDBJ databases">
        <authorList>
            <person name="Kallberg Y."/>
            <person name="Tangrot J."/>
            <person name="Rosling A."/>
        </authorList>
    </citation>
    <scope>NUCLEOTIDE SEQUENCE</scope>
    <source>
        <strain evidence="15">CL551</strain>
    </source>
</reference>